<sequence>VMSCGKDFVETLKKIGYPKADELNGDDFDWMFESSEDRSFLEWFCGNVNEQYVVSEKELEDFNNLLESGKPILEEDALDEVLKTCQPLDSKNSSQEEEELKKLEDELEALQKMKSLAIHQHNKLQMVTAENSSMLQALKSKEEEEQKDLKEALKVFTAANDKLNNELLSLVGRVKTLASFFTASASEQGSDLHPVFFSQLSLDKYLSQEEQCTAALTSYARKHLCQGISELAESLHEDSSQLVDMSKEVTCDETSEACGRRHEIARLQTAYICAQYQLVQMQAKEEGMNSAIQCAESMLQSLKSKDTGKQENLEAKISSLNDEISTVKQQIAQINNEELPSLLKEHAQQFTLPMVLRDLDHEIAQQDCYASKQDEICSHLMRQRASFELLQLAYEIELKKHKDIHCQLENLIESLKQSSNEMQQRLEELTELTQIEKPRNTISSKDDFSCRLYRLLEGENKKQAFKTYKNLNQMAQKLKEDCVAAQDQLAASSQEQSLFVSKLDSDVNALRDALYCGGNQLQLTSRELTEQFHQLEDDLKKLNQLIMDLIADLKSKRNVLESNKLHQMERNLYVYFFKDEDHLKEMVEKLEQQSEAQASVLEDKNFTVS</sequence>
<name>A0A851NLL5_9GALL</name>
<comment type="caution">
    <text evidence="12">The sequence shown here is derived from an EMBL/GenBank/DDBJ whole genome shotgun (WGS) entry which is preliminary data.</text>
</comment>
<evidence type="ECO:0000256" key="6">
    <source>
        <dbReference type="ARBA" id="ARBA00022776"/>
    </source>
</evidence>
<comment type="subcellular location">
    <subcellularLocation>
        <location evidence="1">Cytoplasm</location>
        <location evidence="1">Cytoskeleton</location>
        <location evidence="1">Spindle</location>
    </subcellularLocation>
</comment>
<keyword evidence="5" id="KW-0493">Microtubule</keyword>
<evidence type="ECO:0000313" key="12">
    <source>
        <dbReference type="EMBL" id="NXC41067.1"/>
    </source>
</evidence>
<dbReference type="Proteomes" id="UP000613066">
    <property type="component" value="Unassembled WGS sequence"/>
</dbReference>
<feature type="coiled-coil region" evidence="10">
    <location>
        <begin position="525"/>
        <end position="559"/>
    </location>
</feature>
<dbReference type="InterPro" id="IPR026206">
    <property type="entry name" value="HAUS3"/>
</dbReference>
<keyword evidence="13" id="KW-1185">Reference proteome</keyword>
<gene>
    <name evidence="12" type="primary">Haus3_0</name>
    <name evidence="12" type="ORF">PENPIL_R10018</name>
</gene>
<keyword evidence="6" id="KW-0498">Mitosis</keyword>
<accession>A0A851NLL5</accession>
<dbReference type="GO" id="GO:0031023">
    <property type="term" value="P:microtubule organizing center organization"/>
    <property type="evidence" value="ECO:0007669"/>
    <property type="project" value="TreeGrafter"/>
</dbReference>
<feature type="coiled-coil region" evidence="10">
    <location>
        <begin position="310"/>
        <end position="337"/>
    </location>
</feature>
<dbReference type="PRINTS" id="PR02089">
    <property type="entry name" value="HAUSAUGMINL3"/>
</dbReference>
<dbReference type="EMBL" id="WBMW01001709">
    <property type="protein sequence ID" value="NXC41067.1"/>
    <property type="molecule type" value="Genomic_DNA"/>
</dbReference>
<dbReference type="Pfam" id="PF14932">
    <property type="entry name" value="HAUS-augmin3"/>
    <property type="match status" value="1"/>
</dbReference>
<evidence type="ECO:0000313" key="13">
    <source>
        <dbReference type="Proteomes" id="UP000613066"/>
    </source>
</evidence>
<evidence type="ECO:0000256" key="4">
    <source>
        <dbReference type="ARBA" id="ARBA00022618"/>
    </source>
</evidence>
<keyword evidence="9" id="KW-0131">Cell cycle</keyword>
<dbReference type="GO" id="GO:0072686">
    <property type="term" value="C:mitotic spindle"/>
    <property type="evidence" value="ECO:0007669"/>
    <property type="project" value="TreeGrafter"/>
</dbReference>
<dbReference type="InterPro" id="IPR032733">
    <property type="entry name" value="HAUS3_N"/>
</dbReference>
<feature type="coiled-coil region" evidence="10">
    <location>
        <begin position="461"/>
        <end position="495"/>
    </location>
</feature>
<evidence type="ECO:0000259" key="11">
    <source>
        <dbReference type="Pfam" id="PF14932"/>
    </source>
</evidence>
<dbReference type="GO" id="GO:0070652">
    <property type="term" value="C:HAUS complex"/>
    <property type="evidence" value="ECO:0007669"/>
    <property type="project" value="InterPro"/>
</dbReference>
<evidence type="ECO:0000256" key="3">
    <source>
        <dbReference type="ARBA" id="ARBA00022490"/>
    </source>
</evidence>
<dbReference type="GO" id="GO:0051225">
    <property type="term" value="P:spindle assembly"/>
    <property type="evidence" value="ECO:0007669"/>
    <property type="project" value="InterPro"/>
</dbReference>
<evidence type="ECO:0000256" key="9">
    <source>
        <dbReference type="ARBA" id="ARBA00023306"/>
    </source>
</evidence>
<keyword evidence="8" id="KW-0206">Cytoskeleton</keyword>
<evidence type="ECO:0000256" key="1">
    <source>
        <dbReference type="ARBA" id="ARBA00004186"/>
    </source>
</evidence>
<organism evidence="12 13">
    <name type="scientific">Penelope pileata</name>
    <dbReference type="NCBI Taxonomy" id="1118817"/>
    <lineage>
        <taxon>Eukaryota</taxon>
        <taxon>Metazoa</taxon>
        <taxon>Chordata</taxon>
        <taxon>Craniata</taxon>
        <taxon>Vertebrata</taxon>
        <taxon>Euteleostomi</taxon>
        <taxon>Archelosauria</taxon>
        <taxon>Archosauria</taxon>
        <taxon>Dinosauria</taxon>
        <taxon>Saurischia</taxon>
        <taxon>Theropoda</taxon>
        <taxon>Coelurosauria</taxon>
        <taxon>Aves</taxon>
        <taxon>Neognathae</taxon>
        <taxon>Galloanserae</taxon>
        <taxon>Galliformes</taxon>
        <taxon>Cracidae</taxon>
        <taxon>Penelope</taxon>
    </lineage>
</organism>
<dbReference type="GO" id="GO:0005874">
    <property type="term" value="C:microtubule"/>
    <property type="evidence" value="ECO:0007669"/>
    <property type="project" value="UniProtKB-KW"/>
</dbReference>
<keyword evidence="3" id="KW-0963">Cytoplasm</keyword>
<dbReference type="GO" id="GO:0005815">
    <property type="term" value="C:microtubule organizing center"/>
    <property type="evidence" value="ECO:0007669"/>
    <property type="project" value="TreeGrafter"/>
</dbReference>
<proteinExistence type="inferred from homology"/>
<evidence type="ECO:0000256" key="8">
    <source>
        <dbReference type="ARBA" id="ARBA00023212"/>
    </source>
</evidence>
<evidence type="ECO:0000256" key="5">
    <source>
        <dbReference type="ARBA" id="ARBA00022701"/>
    </source>
</evidence>
<feature type="coiled-coil region" evidence="10">
    <location>
        <begin position="408"/>
        <end position="435"/>
    </location>
</feature>
<feature type="non-terminal residue" evidence="12">
    <location>
        <position position="1"/>
    </location>
</feature>
<dbReference type="AlphaFoldDB" id="A0A851NLL5"/>
<comment type="similarity">
    <text evidence="2">Belongs to the HAUS3 family.</text>
</comment>
<feature type="coiled-coil region" evidence="10">
    <location>
        <begin position="93"/>
        <end position="166"/>
    </location>
</feature>
<dbReference type="PANTHER" id="PTHR19378">
    <property type="entry name" value="GOLGIN- RELATED"/>
    <property type="match status" value="1"/>
</dbReference>
<feature type="non-terminal residue" evidence="12">
    <location>
        <position position="609"/>
    </location>
</feature>
<evidence type="ECO:0000256" key="10">
    <source>
        <dbReference type="SAM" id="Coils"/>
    </source>
</evidence>
<dbReference type="PANTHER" id="PTHR19378:SF3">
    <property type="entry name" value="HAUS AUGMIN LIKE COMPLEX SUBUNIT 3"/>
    <property type="match status" value="1"/>
</dbReference>
<feature type="domain" description="HAUS augmin-like complex subunit 3 N-terminal" evidence="11">
    <location>
        <begin position="30"/>
        <end position="284"/>
    </location>
</feature>
<protein>
    <submittedName>
        <fullName evidence="12">HAUS3 protein</fullName>
    </submittedName>
</protein>
<keyword evidence="7 10" id="KW-0175">Coiled coil</keyword>
<dbReference type="OrthoDB" id="2159690at2759"/>
<evidence type="ECO:0000256" key="2">
    <source>
        <dbReference type="ARBA" id="ARBA00009645"/>
    </source>
</evidence>
<dbReference type="GO" id="GO:0051301">
    <property type="term" value="P:cell division"/>
    <property type="evidence" value="ECO:0007669"/>
    <property type="project" value="UniProtKB-KW"/>
</dbReference>
<keyword evidence="4" id="KW-0132">Cell division</keyword>
<reference evidence="12" key="1">
    <citation type="submission" date="2019-09" db="EMBL/GenBank/DDBJ databases">
        <title>Bird 10,000 Genomes (B10K) Project - Family phase.</title>
        <authorList>
            <person name="Zhang G."/>
        </authorList>
    </citation>
    <scope>NUCLEOTIDE SEQUENCE</scope>
    <source>
        <strain evidence="12">B10K-DU-001-08</strain>
        <tissue evidence="12">Muscle</tissue>
    </source>
</reference>
<evidence type="ECO:0000256" key="7">
    <source>
        <dbReference type="ARBA" id="ARBA00023054"/>
    </source>
</evidence>